<evidence type="ECO:0000313" key="3">
    <source>
        <dbReference type="Proteomes" id="UP000031967"/>
    </source>
</evidence>
<keyword evidence="1" id="KW-0472">Membrane</keyword>
<keyword evidence="3" id="KW-1185">Reference proteome</keyword>
<protein>
    <recommendedName>
        <fullName evidence="4">DUF4878 domain-containing protein</fullName>
    </recommendedName>
</protein>
<dbReference type="SUPFAM" id="SSF54427">
    <property type="entry name" value="NTF2-like"/>
    <property type="match status" value="1"/>
</dbReference>
<dbReference type="Proteomes" id="UP000031967">
    <property type="component" value="Unassembled WGS sequence"/>
</dbReference>
<sequence>MKRKRYLQLSAMIIVLFAAMIILFFYVPPFFQGQSAKAAVNRFYQYETAGNFGNSWELFHPQMQKMFSKDAYIQRRAHVFMQDFGVSTFRFELGQPKQLSRWRMSKDVPELAHVFVVPVVQHFQSAFGNFSIRQDVYAVKDNNQWRILWAYDER</sequence>
<name>A0ABR5AGI9_9BACL</name>
<feature type="transmembrane region" description="Helical" evidence="1">
    <location>
        <begin position="7"/>
        <end position="27"/>
    </location>
</feature>
<dbReference type="Gene3D" id="3.10.450.100">
    <property type="entry name" value="NTF2-like, domain 1"/>
    <property type="match status" value="1"/>
</dbReference>
<organism evidence="2 3">
    <name type="scientific">Gordoniibacillus kamchatkensis</name>
    <dbReference type="NCBI Taxonomy" id="1590651"/>
    <lineage>
        <taxon>Bacteria</taxon>
        <taxon>Bacillati</taxon>
        <taxon>Bacillota</taxon>
        <taxon>Bacilli</taxon>
        <taxon>Bacillales</taxon>
        <taxon>Paenibacillaceae</taxon>
        <taxon>Gordoniibacillus</taxon>
    </lineage>
</organism>
<accession>A0ABR5AGI9</accession>
<gene>
    <name evidence="2" type="ORF">SD70_15705</name>
</gene>
<evidence type="ECO:0008006" key="4">
    <source>
        <dbReference type="Google" id="ProtNLM"/>
    </source>
</evidence>
<reference evidence="2 3" key="1">
    <citation type="submission" date="2014-12" db="EMBL/GenBank/DDBJ databases">
        <title>Draft genome sequence of Paenibacillus kamchatkensis strain B-2647.</title>
        <authorList>
            <person name="Karlyshev A.V."/>
            <person name="Kudryashova E.B."/>
        </authorList>
    </citation>
    <scope>NUCLEOTIDE SEQUENCE [LARGE SCALE GENOMIC DNA]</scope>
    <source>
        <strain evidence="2 3">VKM B-2647</strain>
    </source>
</reference>
<comment type="caution">
    <text evidence="2">The sequence shown here is derived from an EMBL/GenBank/DDBJ whole genome shotgun (WGS) entry which is preliminary data.</text>
</comment>
<dbReference type="InterPro" id="IPR032710">
    <property type="entry name" value="NTF2-like_dom_sf"/>
</dbReference>
<keyword evidence="1" id="KW-1133">Transmembrane helix</keyword>
<evidence type="ECO:0000256" key="1">
    <source>
        <dbReference type="SAM" id="Phobius"/>
    </source>
</evidence>
<keyword evidence="1" id="KW-0812">Transmembrane</keyword>
<proteinExistence type="predicted"/>
<dbReference type="EMBL" id="JXAK01000026">
    <property type="protein sequence ID" value="KIL40151.1"/>
    <property type="molecule type" value="Genomic_DNA"/>
</dbReference>
<evidence type="ECO:0000313" key="2">
    <source>
        <dbReference type="EMBL" id="KIL40151.1"/>
    </source>
</evidence>